<sequence>MRAPRAPELPPRKAPAAQPGESRERQRRRGGLGNGEGAPNKAALGGPSAPASSVYRSAKLPVTLHRWRWPMTYREGARVGARARLGISGIGR</sequence>
<feature type="region of interest" description="Disordered" evidence="1">
    <location>
        <begin position="1"/>
        <end position="55"/>
    </location>
</feature>
<gene>
    <name evidence="3" type="primary">LOC115937713</name>
</gene>
<dbReference type="RefSeq" id="XP_030876161.1">
    <property type="nucleotide sequence ID" value="XM_031020301.1"/>
</dbReference>
<keyword evidence="2" id="KW-1185">Reference proteome</keyword>
<organism evidence="2 3">
    <name type="scientific">Leptonychotes weddellii</name>
    <name type="common">Weddell seal</name>
    <name type="synonym">Otaria weddellii</name>
    <dbReference type="NCBI Taxonomy" id="9713"/>
    <lineage>
        <taxon>Eukaryota</taxon>
        <taxon>Metazoa</taxon>
        <taxon>Chordata</taxon>
        <taxon>Craniata</taxon>
        <taxon>Vertebrata</taxon>
        <taxon>Euteleostomi</taxon>
        <taxon>Mammalia</taxon>
        <taxon>Eutheria</taxon>
        <taxon>Laurasiatheria</taxon>
        <taxon>Carnivora</taxon>
        <taxon>Caniformia</taxon>
        <taxon>Pinnipedia</taxon>
        <taxon>Phocidae</taxon>
        <taxon>Monachinae</taxon>
        <taxon>Lobodontini</taxon>
        <taxon>Leptonychotes</taxon>
    </lineage>
</organism>
<accession>A0A7F8Q6K5</accession>
<dbReference type="CTD" id="150051"/>
<feature type="compositionally biased region" description="Low complexity" evidence="1">
    <location>
        <begin position="42"/>
        <end position="53"/>
    </location>
</feature>
<feature type="non-terminal residue" evidence="3">
    <location>
        <position position="92"/>
    </location>
</feature>
<dbReference type="KEGG" id="lww:115937713"/>
<reference evidence="3" key="1">
    <citation type="submission" date="2025-08" db="UniProtKB">
        <authorList>
            <consortium name="RefSeq"/>
        </authorList>
    </citation>
    <scope>IDENTIFICATION</scope>
    <source>
        <tissue evidence="3">Liver</tissue>
    </source>
</reference>
<name>A0A7F8Q6K5_LEPWE</name>
<dbReference type="OrthoDB" id="9808845at2759"/>
<proteinExistence type="predicted"/>
<dbReference type="AlphaFoldDB" id="A0A7F8Q6K5"/>
<evidence type="ECO:0000313" key="3">
    <source>
        <dbReference type="RefSeq" id="XP_030876161.1"/>
    </source>
</evidence>
<dbReference type="GeneID" id="115937713"/>
<evidence type="ECO:0000256" key="1">
    <source>
        <dbReference type="SAM" id="MobiDB-lite"/>
    </source>
</evidence>
<protein>
    <submittedName>
        <fullName evidence="3">LOW QUALITY PROTEIN: uncharacterized protein LOC115937713</fullName>
    </submittedName>
</protein>
<evidence type="ECO:0000313" key="2">
    <source>
        <dbReference type="Proteomes" id="UP000245341"/>
    </source>
</evidence>
<dbReference type="Proteomes" id="UP000245341">
    <property type="component" value="Unplaced"/>
</dbReference>